<name>A0ABT1HJV4_9NOCA</name>
<proteinExistence type="predicted"/>
<evidence type="ECO:0000313" key="1">
    <source>
        <dbReference type="EMBL" id="MCP2178216.1"/>
    </source>
</evidence>
<protein>
    <submittedName>
        <fullName evidence="1">Uncharacterized protein</fullName>
    </submittedName>
</protein>
<dbReference type="EMBL" id="JAMTCJ010000004">
    <property type="protein sequence ID" value="MCP2178216.1"/>
    <property type="molecule type" value="Genomic_DNA"/>
</dbReference>
<reference evidence="1 2" key="1">
    <citation type="submission" date="2022-06" db="EMBL/GenBank/DDBJ databases">
        <title>Genomic Encyclopedia of Archaeal and Bacterial Type Strains, Phase II (KMG-II): from individual species to whole genera.</title>
        <authorList>
            <person name="Goeker M."/>
        </authorList>
    </citation>
    <scope>NUCLEOTIDE SEQUENCE [LARGE SCALE GENOMIC DNA]</scope>
    <source>
        <strain evidence="1 2">DSM 44693</strain>
    </source>
</reference>
<evidence type="ECO:0000313" key="2">
    <source>
        <dbReference type="Proteomes" id="UP001206895"/>
    </source>
</evidence>
<gene>
    <name evidence="1" type="ORF">LX13_004057</name>
</gene>
<accession>A0ABT1HJV4</accession>
<dbReference type="Proteomes" id="UP001206895">
    <property type="component" value="Unassembled WGS sequence"/>
</dbReference>
<sequence length="380" mass="40536">MVRDFLQLDQRLSIIADGVDAATALGGDRALAQAFEPVRTRVYVSIDRYLSLSDSPETPTATPANRQAEYEQCSRDIHESIAALDRFYSEHSTAIEGARTMRAAVPDRAGAAMGASDAAIAAVDALPAELSVYSSVRSALDHLARVRADFDRARDAADGVATAELNTATAELTAAAEELTAAVGAAPHRSVEVGRALSSVRTRWSAVRTRAERLPETYSALLREFSAACSEDLIGHDRRGDEALRAASGHIDSAARLLGADPDQAGAEVGAARSSLADAEHFIDGVTDRLTTLRDVRADPQAVEGRVRFQIRDAQLLAVDRGLVPQWGTVLDAAAARADRATAGLTGTHPDYWGYVTEMNDIAAFVADVVAKMKGQGRRR</sequence>
<keyword evidence="2" id="KW-1185">Reference proteome</keyword>
<comment type="caution">
    <text evidence="1">The sequence shown here is derived from an EMBL/GenBank/DDBJ whole genome shotgun (WGS) entry which is preliminary data.</text>
</comment>
<organism evidence="1 2">
    <name type="scientific">Williamsia maris</name>
    <dbReference type="NCBI Taxonomy" id="72806"/>
    <lineage>
        <taxon>Bacteria</taxon>
        <taxon>Bacillati</taxon>
        <taxon>Actinomycetota</taxon>
        <taxon>Actinomycetes</taxon>
        <taxon>Mycobacteriales</taxon>
        <taxon>Nocardiaceae</taxon>
        <taxon>Williamsia</taxon>
    </lineage>
</organism>